<evidence type="ECO:0000313" key="1">
    <source>
        <dbReference type="EMBL" id="GAA3528011.1"/>
    </source>
</evidence>
<organism evidence="1 2">
    <name type="scientific">Streptomyces osmaniensis</name>
    <dbReference type="NCBI Taxonomy" id="593134"/>
    <lineage>
        <taxon>Bacteria</taxon>
        <taxon>Bacillati</taxon>
        <taxon>Actinomycetota</taxon>
        <taxon>Actinomycetes</taxon>
        <taxon>Kitasatosporales</taxon>
        <taxon>Streptomycetaceae</taxon>
        <taxon>Streptomyces</taxon>
    </lineage>
</organism>
<evidence type="ECO:0008006" key="3">
    <source>
        <dbReference type="Google" id="ProtNLM"/>
    </source>
</evidence>
<evidence type="ECO:0000313" key="2">
    <source>
        <dbReference type="Proteomes" id="UP001500707"/>
    </source>
</evidence>
<keyword evidence="2" id="KW-1185">Reference proteome</keyword>
<accession>A0ABP6V819</accession>
<sequence length="244" mass="27116">MKVCTICDEQIKPDEPHKRHNSSRPTGAMLPTFFTHDRCRQRPTVVPFIATWSGEKGLVVPPVVPRLGGIGYVGEVPDDRENGVLWMRSLDLRGRGRPLYGEVHPGRQRLAMRRELCQVCGEPADRNDDGVLWLLEDRRSDWKGWPHDLTTTHPPICRPCVPIARAQCPHLWRGAVAVRVGRSEVVGAHGQQYAAGAFGLRPVGHDTVLFGEGPAVRWTIGSQLIRALYDCSFVSLGEILAAHS</sequence>
<dbReference type="Proteomes" id="UP001500707">
    <property type="component" value="Unassembled WGS sequence"/>
</dbReference>
<dbReference type="EMBL" id="BAABCE010000001">
    <property type="protein sequence ID" value="GAA3528011.1"/>
    <property type="molecule type" value="Genomic_DNA"/>
</dbReference>
<protein>
    <recommendedName>
        <fullName evidence="3">Phage protein</fullName>
    </recommendedName>
</protein>
<reference evidence="2" key="1">
    <citation type="journal article" date="2019" name="Int. J. Syst. Evol. Microbiol.">
        <title>The Global Catalogue of Microorganisms (GCM) 10K type strain sequencing project: providing services to taxonomists for standard genome sequencing and annotation.</title>
        <authorList>
            <consortium name="The Broad Institute Genomics Platform"/>
            <consortium name="The Broad Institute Genome Sequencing Center for Infectious Disease"/>
            <person name="Wu L."/>
            <person name="Ma J."/>
        </authorList>
    </citation>
    <scope>NUCLEOTIDE SEQUENCE [LARGE SCALE GENOMIC DNA]</scope>
    <source>
        <strain evidence="2">JCM 17656</strain>
    </source>
</reference>
<gene>
    <name evidence="1" type="ORF">GCM10022295_07500</name>
</gene>
<comment type="caution">
    <text evidence="1">The sequence shown here is derived from an EMBL/GenBank/DDBJ whole genome shotgun (WGS) entry which is preliminary data.</text>
</comment>
<name>A0ABP6V819_9ACTN</name>
<proteinExistence type="predicted"/>
<dbReference type="RefSeq" id="WP_346180211.1">
    <property type="nucleotide sequence ID" value="NZ_BAABCE010000001.1"/>
</dbReference>